<protein>
    <submittedName>
        <fullName evidence="2">DUF2063 domain-containing protein</fullName>
    </submittedName>
</protein>
<evidence type="ECO:0000313" key="2">
    <source>
        <dbReference type="EMBL" id="TSB01979.1"/>
    </source>
</evidence>
<dbReference type="RefSeq" id="WP_143777199.1">
    <property type="nucleotide sequence ID" value="NZ_VKKU01000002.1"/>
</dbReference>
<proteinExistence type="predicted"/>
<comment type="caution">
    <text evidence="2">The sequence shown here is derived from an EMBL/GenBank/DDBJ whole genome shotgun (WGS) entry which is preliminary data.</text>
</comment>
<reference evidence="2 3" key="1">
    <citation type="submission" date="2019-07" db="EMBL/GenBank/DDBJ databases">
        <authorList>
            <person name="Park M."/>
        </authorList>
    </citation>
    <scope>NUCLEOTIDE SEQUENCE [LARGE SCALE GENOMIC DNA]</scope>
    <source>
        <strain evidence="2 3">KCTC32445</strain>
    </source>
</reference>
<dbReference type="EMBL" id="VKKU01000002">
    <property type="protein sequence ID" value="TSB01979.1"/>
    <property type="molecule type" value="Genomic_DNA"/>
</dbReference>
<dbReference type="AlphaFoldDB" id="A0A553WBA9"/>
<evidence type="ECO:0000259" key="1">
    <source>
        <dbReference type="Pfam" id="PF09836"/>
    </source>
</evidence>
<feature type="domain" description="Putative DNA-binding" evidence="1">
    <location>
        <begin position="7"/>
        <end position="90"/>
    </location>
</feature>
<dbReference type="InterPro" id="IPR018640">
    <property type="entry name" value="DUF2063"/>
</dbReference>
<dbReference type="OrthoDB" id="343356at2"/>
<keyword evidence="3" id="KW-1185">Reference proteome</keyword>
<organism evidence="2 3">
    <name type="scientific">Sphingorhabdus contaminans</name>
    <dbReference type="NCBI Taxonomy" id="1343899"/>
    <lineage>
        <taxon>Bacteria</taxon>
        <taxon>Pseudomonadati</taxon>
        <taxon>Pseudomonadota</taxon>
        <taxon>Alphaproteobacteria</taxon>
        <taxon>Sphingomonadales</taxon>
        <taxon>Sphingomonadaceae</taxon>
        <taxon>Sphingorhabdus</taxon>
    </lineage>
</organism>
<evidence type="ECO:0000313" key="3">
    <source>
        <dbReference type="Proteomes" id="UP000320160"/>
    </source>
</evidence>
<name>A0A553WBA9_9SPHN</name>
<sequence length="260" mass="28368">MTSLAERQFQFMASLLAEDGDPLEASSSKFDAGLGIYRNNYRTTLIEALSDTFKRTARWIGEEVFHQAAAHHVIINPPCGWTLDDVGAGFDRTLAELFAKDPEVSELAWIEWSMHRAFGAANAEPYTTGDFADSTAAFSDKDWGALCLDFIPGISTSLVHHDVAAIWHACDSDDVSCPPYSLNEPMACHVYRDGEQPTFITAPAFESPALNAMVGGAHFGDVLDLLFKLRPHESAVADAGAMLGRWLNNGFIVAVRTQAP</sequence>
<dbReference type="Proteomes" id="UP000320160">
    <property type="component" value="Unassembled WGS sequence"/>
</dbReference>
<gene>
    <name evidence="2" type="ORF">FOM92_12595</name>
</gene>
<accession>A0A553WBA9</accession>
<dbReference type="Pfam" id="PF09836">
    <property type="entry name" value="DUF2063"/>
    <property type="match status" value="1"/>
</dbReference>